<sequence length="439" mass="48682">MPPSNEPVSMRRLLLFFIPMGISALLINLSHVIINGTLARSDNPEMVLAGYALAMSLLIVTEKPAVLFRQTCSALVRDRTSFRAVRRVSFYVYGASLAFGALIAYTPVGHWVFGGAFGAPPIVEEGAIHAYYALMFLSVFSGIRCLYQGVIIYKMRTRWLTIAMVFRLGGMFLLSQYFLRVGVDSALQGTIIFVFGMMIEAGVSWWEANRLVKQLPEKDEECEITEPKQVAKFYNPLLYSSFIVVWVLPILNALLGTTDRGTLAVASFAVAGSLMNLMLGFFTYFHQIALLFVKTNPDIVRKFTLMLGFIPFVLLSIMAFTPVGEWMFSHALGVKDELLTACIHALRGFLPFVLVFPWLDTLNGVVMAHGETKLMFGSQTANAALTLLTIVLLALLLPAWSGVLGSMAQSAGVFAEVLFLAWLFRRSRRSVRLTAEHQG</sequence>
<organism evidence="7 8">
    <name type="scientific">Cohnella phaseoli</name>
    <dbReference type="NCBI Taxonomy" id="456490"/>
    <lineage>
        <taxon>Bacteria</taxon>
        <taxon>Bacillati</taxon>
        <taxon>Bacillota</taxon>
        <taxon>Bacilli</taxon>
        <taxon>Bacillales</taxon>
        <taxon>Paenibacillaceae</taxon>
        <taxon>Cohnella</taxon>
    </lineage>
</organism>
<evidence type="ECO:0000256" key="3">
    <source>
        <dbReference type="ARBA" id="ARBA00022692"/>
    </source>
</evidence>
<dbReference type="PANTHER" id="PTHR28384:SF1">
    <property type="entry name" value="PROGRESSIVE ANKYLOSIS PROTEIN HOMOLOG"/>
    <property type="match status" value="1"/>
</dbReference>
<comment type="caution">
    <text evidence="7">The sequence shown here is derived from an EMBL/GenBank/DDBJ whole genome shotgun (WGS) entry which is preliminary data.</text>
</comment>
<evidence type="ECO:0000313" key="8">
    <source>
        <dbReference type="Proteomes" id="UP000256977"/>
    </source>
</evidence>
<protein>
    <submittedName>
        <fullName evidence="7">Na+-driven multidrug efflux pump</fullName>
    </submittedName>
</protein>
<evidence type="ECO:0000256" key="6">
    <source>
        <dbReference type="SAM" id="Phobius"/>
    </source>
</evidence>
<dbReference type="PANTHER" id="PTHR28384">
    <property type="entry name" value="PROGRESSIVE ANKYLOSIS PROTEIN HOMOLOG"/>
    <property type="match status" value="1"/>
</dbReference>
<feature type="transmembrane region" description="Helical" evidence="6">
    <location>
        <begin position="303"/>
        <end position="323"/>
    </location>
</feature>
<feature type="transmembrane region" description="Helical" evidence="6">
    <location>
        <begin position="261"/>
        <end position="282"/>
    </location>
</feature>
<keyword evidence="2" id="KW-0813">Transport</keyword>
<dbReference type="OrthoDB" id="2768901at2"/>
<dbReference type="AlphaFoldDB" id="A0A3D9KNE2"/>
<evidence type="ECO:0000256" key="5">
    <source>
        <dbReference type="ARBA" id="ARBA00023136"/>
    </source>
</evidence>
<accession>A0A3D9KNE2</accession>
<proteinExistence type="predicted"/>
<keyword evidence="3 6" id="KW-0812">Transmembrane</keyword>
<dbReference type="EMBL" id="QRDZ01000002">
    <property type="protein sequence ID" value="RED87678.1"/>
    <property type="molecule type" value="Genomic_DNA"/>
</dbReference>
<feature type="transmembrane region" description="Helical" evidence="6">
    <location>
        <begin position="185"/>
        <end position="206"/>
    </location>
</feature>
<keyword evidence="8" id="KW-1185">Reference proteome</keyword>
<dbReference type="GO" id="GO:0005315">
    <property type="term" value="F:phosphate transmembrane transporter activity"/>
    <property type="evidence" value="ECO:0007669"/>
    <property type="project" value="InterPro"/>
</dbReference>
<feature type="transmembrane region" description="Helical" evidence="6">
    <location>
        <begin position="406"/>
        <end position="424"/>
    </location>
</feature>
<feature type="transmembrane region" description="Helical" evidence="6">
    <location>
        <begin position="338"/>
        <end position="359"/>
    </location>
</feature>
<keyword evidence="4 6" id="KW-1133">Transmembrane helix</keyword>
<dbReference type="Proteomes" id="UP000256977">
    <property type="component" value="Unassembled WGS sequence"/>
</dbReference>
<feature type="transmembrane region" description="Helical" evidence="6">
    <location>
        <begin position="237"/>
        <end position="255"/>
    </location>
</feature>
<feature type="transmembrane region" description="Helical" evidence="6">
    <location>
        <begin position="88"/>
        <end position="108"/>
    </location>
</feature>
<dbReference type="GO" id="GO:0005886">
    <property type="term" value="C:plasma membrane"/>
    <property type="evidence" value="ECO:0007669"/>
    <property type="project" value="TreeGrafter"/>
</dbReference>
<dbReference type="InterPro" id="IPR009887">
    <property type="entry name" value="ANKH"/>
</dbReference>
<evidence type="ECO:0000256" key="1">
    <source>
        <dbReference type="ARBA" id="ARBA00004141"/>
    </source>
</evidence>
<feature type="transmembrane region" description="Helical" evidence="6">
    <location>
        <begin position="46"/>
        <end position="68"/>
    </location>
</feature>
<keyword evidence="5 6" id="KW-0472">Membrane</keyword>
<dbReference type="RefSeq" id="WP_116059080.1">
    <property type="nucleotide sequence ID" value="NZ_QRDZ01000002.1"/>
</dbReference>
<feature type="transmembrane region" description="Helical" evidence="6">
    <location>
        <begin position="159"/>
        <end position="179"/>
    </location>
</feature>
<gene>
    <name evidence="7" type="ORF">DFP98_102157</name>
</gene>
<feature type="transmembrane region" description="Helical" evidence="6">
    <location>
        <begin position="12"/>
        <end position="34"/>
    </location>
</feature>
<feature type="transmembrane region" description="Helical" evidence="6">
    <location>
        <begin position="128"/>
        <end position="147"/>
    </location>
</feature>
<name>A0A3D9KNE2_9BACL</name>
<feature type="transmembrane region" description="Helical" evidence="6">
    <location>
        <begin position="380"/>
        <end position="400"/>
    </location>
</feature>
<evidence type="ECO:0000313" key="7">
    <source>
        <dbReference type="EMBL" id="RED87678.1"/>
    </source>
</evidence>
<dbReference type="GO" id="GO:0035435">
    <property type="term" value="P:phosphate ion transmembrane transport"/>
    <property type="evidence" value="ECO:0007669"/>
    <property type="project" value="InterPro"/>
</dbReference>
<evidence type="ECO:0000256" key="4">
    <source>
        <dbReference type="ARBA" id="ARBA00022989"/>
    </source>
</evidence>
<evidence type="ECO:0000256" key="2">
    <source>
        <dbReference type="ARBA" id="ARBA00022448"/>
    </source>
</evidence>
<reference evidence="7 8" key="1">
    <citation type="submission" date="2018-07" db="EMBL/GenBank/DDBJ databases">
        <title>Genomic Encyclopedia of Type Strains, Phase III (KMG-III): the genomes of soil and plant-associated and newly described type strains.</title>
        <authorList>
            <person name="Whitman W."/>
        </authorList>
    </citation>
    <scope>NUCLEOTIDE SEQUENCE [LARGE SCALE GENOMIC DNA]</scope>
    <source>
        <strain evidence="7 8">CECT 7287</strain>
    </source>
</reference>
<comment type="subcellular location">
    <subcellularLocation>
        <location evidence="1">Membrane</location>
        <topology evidence="1">Multi-pass membrane protein</topology>
    </subcellularLocation>
</comment>
<dbReference type="GO" id="GO:0030504">
    <property type="term" value="F:inorganic diphosphate transmembrane transporter activity"/>
    <property type="evidence" value="ECO:0007669"/>
    <property type="project" value="TreeGrafter"/>
</dbReference>